<dbReference type="AlphaFoldDB" id="A0A2D0N2K3"/>
<evidence type="ECO:0000313" key="1">
    <source>
        <dbReference type="EMBL" id="PHN02772.1"/>
    </source>
</evidence>
<gene>
    <name evidence="1" type="ORF">CRP01_30790</name>
</gene>
<organism evidence="1 2">
    <name type="scientific">Flavilitoribacter nigricans (strain ATCC 23147 / DSM 23189 / NBRC 102662 / NCIMB 1420 / SS-2)</name>
    <name type="common">Lewinella nigricans</name>
    <dbReference type="NCBI Taxonomy" id="1122177"/>
    <lineage>
        <taxon>Bacteria</taxon>
        <taxon>Pseudomonadati</taxon>
        <taxon>Bacteroidota</taxon>
        <taxon>Saprospiria</taxon>
        <taxon>Saprospirales</taxon>
        <taxon>Lewinellaceae</taxon>
        <taxon>Flavilitoribacter</taxon>
    </lineage>
</organism>
<dbReference type="Proteomes" id="UP000223913">
    <property type="component" value="Unassembled WGS sequence"/>
</dbReference>
<dbReference type="EMBL" id="PDUD01000037">
    <property type="protein sequence ID" value="PHN02772.1"/>
    <property type="molecule type" value="Genomic_DNA"/>
</dbReference>
<comment type="caution">
    <text evidence="1">The sequence shown here is derived from an EMBL/GenBank/DDBJ whole genome shotgun (WGS) entry which is preliminary data.</text>
</comment>
<accession>A0A2D0N2K3</accession>
<name>A0A2D0N2K3_FLAN2</name>
<proteinExistence type="predicted"/>
<evidence type="ECO:0000313" key="2">
    <source>
        <dbReference type="Proteomes" id="UP000223913"/>
    </source>
</evidence>
<sequence>MWERRPLKVEAVNKKRKGRYNDAKQDFRFGKEIIPQSIKQCPTTNSSQALQKVLDKQSNGVDRSP</sequence>
<keyword evidence="2" id="KW-1185">Reference proteome</keyword>
<protein>
    <submittedName>
        <fullName evidence="1">Uncharacterized protein</fullName>
    </submittedName>
</protein>
<reference evidence="1 2" key="1">
    <citation type="submission" date="2017-10" db="EMBL/GenBank/DDBJ databases">
        <title>The draft genome sequence of Lewinella nigricans NBRC 102662.</title>
        <authorList>
            <person name="Wang K."/>
        </authorList>
    </citation>
    <scope>NUCLEOTIDE SEQUENCE [LARGE SCALE GENOMIC DNA]</scope>
    <source>
        <strain evidence="1 2">NBRC 102662</strain>
    </source>
</reference>